<organism evidence="1 2">
    <name type="scientific">Sphingomonas psychrotolerans</name>
    <dbReference type="NCBI Taxonomy" id="1327635"/>
    <lineage>
        <taxon>Bacteria</taxon>
        <taxon>Pseudomonadati</taxon>
        <taxon>Pseudomonadota</taxon>
        <taxon>Alphaproteobacteria</taxon>
        <taxon>Sphingomonadales</taxon>
        <taxon>Sphingomonadaceae</taxon>
        <taxon>Sphingomonas</taxon>
    </lineage>
</organism>
<sequence>MNDVKVGQIDTIGDRVSMAYSYRLNNVPAWARSASVAAFYPTFQQWLDRKEEDHEDLIWKDGKWALERPPSSGMFDLRQLSH</sequence>
<proteinExistence type="predicted"/>
<gene>
    <name evidence="1" type="ORF">CVN68_03235</name>
</gene>
<dbReference type="KEGG" id="sphc:CVN68_03235"/>
<dbReference type="Proteomes" id="UP000229081">
    <property type="component" value="Chromosome"/>
</dbReference>
<dbReference type="RefSeq" id="WP_100280930.1">
    <property type="nucleotide sequence ID" value="NZ_CP024923.1"/>
</dbReference>
<name>A0A2K8MH93_9SPHN</name>
<evidence type="ECO:0000313" key="2">
    <source>
        <dbReference type="Proteomes" id="UP000229081"/>
    </source>
</evidence>
<reference evidence="1 2" key="1">
    <citation type="submission" date="2017-11" db="EMBL/GenBank/DDBJ databases">
        <title>Complete genome sequence of Sphingomonas sp. Strain Cra20, a psychrotolerant potential plant growth promoting rhizobacteria.</title>
        <authorList>
            <person name="Luo Y."/>
        </authorList>
    </citation>
    <scope>NUCLEOTIDE SEQUENCE [LARGE SCALE GENOMIC DNA]</scope>
    <source>
        <strain evidence="1 2">Cra20</strain>
    </source>
</reference>
<dbReference type="EMBL" id="CP024923">
    <property type="protein sequence ID" value="ATY31119.1"/>
    <property type="molecule type" value="Genomic_DNA"/>
</dbReference>
<accession>A0A2K8MH93</accession>
<keyword evidence="2" id="KW-1185">Reference proteome</keyword>
<dbReference type="AlphaFoldDB" id="A0A2K8MH93"/>
<protein>
    <submittedName>
        <fullName evidence="1">Uncharacterized protein</fullName>
    </submittedName>
</protein>
<evidence type="ECO:0000313" key="1">
    <source>
        <dbReference type="EMBL" id="ATY31119.1"/>
    </source>
</evidence>